<dbReference type="GO" id="GO:0006261">
    <property type="term" value="P:DNA-templated DNA replication"/>
    <property type="evidence" value="ECO:0007669"/>
    <property type="project" value="UniProtKB-UniRule"/>
</dbReference>
<dbReference type="NCBIfam" id="NF004044">
    <property type="entry name" value="PRK05561.1"/>
    <property type="match status" value="1"/>
</dbReference>
<dbReference type="FunFam" id="3.30.1360.40:FF:000002">
    <property type="entry name" value="DNA gyrase subunit A"/>
    <property type="match status" value="1"/>
</dbReference>
<evidence type="ECO:0000313" key="12">
    <source>
        <dbReference type="EMBL" id="ROH91209.1"/>
    </source>
</evidence>
<keyword evidence="5 8" id="KW-0799">Topoisomerase</keyword>
<evidence type="ECO:0000256" key="7">
    <source>
        <dbReference type="ARBA" id="ARBA00023235"/>
    </source>
</evidence>
<dbReference type="InterPro" id="IPR005743">
    <property type="entry name" value="GyrA"/>
</dbReference>
<dbReference type="Gene3D" id="3.30.1360.40">
    <property type="match status" value="1"/>
</dbReference>
<organism evidence="12 13">
    <name type="scientific">Stagnimonas aquatica</name>
    <dbReference type="NCBI Taxonomy" id="2689987"/>
    <lineage>
        <taxon>Bacteria</taxon>
        <taxon>Pseudomonadati</taxon>
        <taxon>Pseudomonadota</taxon>
        <taxon>Gammaproteobacteria</taxon>
        <taxon>Nevskiales</taxon>
        <taxon>Nevskiaceae</taxon>
        <taxon>Stagnimonas</taxon>
    </lineage>
</organism>
<dbReference type="CDD" id="cd00187">
    <property type="entry name" value="TOP4c"/>
    <property type="match status" value="1"/>
</dbReference>
<evidence type="ECO:0000256" key="3">
    <source>
        <dbReference type="ARBA" id="ARBA00022741"/>
    </source>
</evidence>
<dbReference type="Gene3D" id="3.90.199.10">
    <property type="entry name" value="Topoisomerase II, domain 5"/>
    <property type="match status" value="1"/>
</dbReference>
<feature type="domain" description="Topo IIA-type catalytic" evidence="11">
    <location>
        <begin position="34"/>
        <end position="534"/>
    </location>
</feature>
<dbReference type="InterPro" id="IPR035516">
    <property type="entry name" value="Gyrase/topoIV_suA_C"/>
</dbReference>
<dbReference type="PANTHER" id="PTHR43493:SF5">
    <property type="entry name" value="DNA GYRASE SUBUNIT A, CHLOROPLASTIC_MITOCHONDRIAL"/>
    <property type="match status" value="1"/>
</dbReference>
<dbReference type="NCBIfam" id="TIGR01063">
    <property type="entry name" value="gyrA"/>
    <property type="match status" value="1"/>
</dbReference>
<dbReference type="EMBL" id="RJVO01000003">
    <property type="protein sequence ID" value="ROH91209.1"/>
    <property type="molecule type" value="Genomic_DNA"/>
</dbReference>
<dbReference type="InterPro" id="IPR013757">
    <property type="entry name" value="Topo_IIA_A_a_sf"/>
</dbReference>
<dbReference type="AlphaFoldDB" id="A0A3N0VEN1"/>
<evidence type="ECO:0000313" key="13">
    <source>
        <dbReference type="Proteomes" id="UP000282106"/>
    </source>
</evidence>
<evidence type="ECO:0000259" key="11">
    <source>
        <dbReference type="PROSITE" id="PS52040"/>
    </source>
</evidence>
<comment type="caution">
    <text evidence="12">The sequence shown here is derived from an EMBL/GenBank/DDBJ whole genome shotgun (WGS) entry which is preliminary data.</text>
</comment>
<dbReference type="EC" id="5.6.2.2" evidence="8"/>
<dbReference type="GO" id="GO:0005694">
    <property type="term" value="C:chromosome"/>
    <property type="evidence" value="ECO:0007669"/>
    <property type="project" value="InterPro"/>
</dbReference>
<evidence type="ECO:0000256" key="4">
    <source>
        <dbReference type="ARBA" id="ARBA00022840"/>
    </source>
</evidence>
<dbReference type="GO" id="GO:0003677">
    <property type="term" value="F:DNA binding"/>
    <property type="evidence" value="ECO:0007669"/>
    <property type="project" value="UniProtKB-UniRule"/>
</dbReference>
<dbReference type="PANTHER" id="PTHR43493">
    <property type="entry name" value="DNA GYRASE/TOPOISOMERASE SUBUNIT A"/>
    <property type="match status" value="1"/>
</dbReference>
<keyword evidence="6 8" id="KW-0238">DNA-binding</keyword>
<evidence type="ECO:0000256" key="1">
    <source>
        <dbReference type="ARBA" id="ARBA00000185"/>
    </source>
</evidence>
<dbReference type="SUPFAM" id="SSF56719">
    <property type="entry name" value="Type II DNA topoisomerase"/>
    <property type="match status" value="1"/>
</dbReference>
<dbReference type="GO" id="GO:0005524">
    <property type="term" value="F:ATP binding"/>
    <property type="evidence" value="ECO:0007669"/>
    <property type="project" value="UniProtKB-UniRule"/>
</dbReference>
<dbReference type="GO" id="GO:0005737">
    <property type="term" value="C:cytoplasm"/>
    <property type="evidence" value="ECO:0007669"/>
    <property type="project" value="UniProtKB-SubCell"/>
</dbReference>
<keyword evidence="8" id="KW-0963">Cytoplasm</keyword>
<dbReference type="FunCoup" id="A0A3N0VEN1">
    <property type="interactions" value="435"/>
</dbReference>
<evidence type="ECO:0000256" key="6">
    <source>
        <dbReference type="ARBA" id="ARBA00023125"/>
    </source>
</evidence>
<dbReference type="SUPFAM" id="SSF101904">
    <property type="entry name" value="GyrA/ParC C-terminal domain-like"/>
    <property type="match status" value="1"/>
</dbReference>
<dbReference type="Pfam" id="PF03989">
    <property type="entry name" value="DNA_gyraseA_C"/>
    <property type="match status" value="6"/>
</dbReference>
<dbReference type="Gene3D" id="1.10.268.10">
    <property type="entry name" value="Topoisomerase, domain 3"/>
    <property type="match status" value="1"/>
</dbReference>
<dbReference type="InterPro" id="IPR002205">
    <property type="entry name" value="Topo_IIA_dom_A"/>
</dbReference>
<dbReference type="GO" id="GO:0006265">
    <property type="term" value="P:DNA topological change"/>
    <property type="evidence" value="ECO:0007669"/>
    <property type="project" value="UniProtKB-UniRule"/>
</dbReference>
<keyword evidence="3 8" id="KW-0547">Nucleotide-binding</keyword>
<protein>
    <recommendedName>
        <fullName evidence="8">DNA gyrase subunit A</fullName>
        <ecNumber evidence="8">5.6.2.2</ecNumber>
    </recommendedName>
</protein>
<comment type="miscellaneous">
    <text evidence="8">Few gyrases are as efficient as E.coli at forming negative supercoils. Not all organisms have 2 type II topoisomerases; in organisms with a single type II topoisomerase this enzyme also has to decatenate newly replicated chromosomes.</text>
</comment>
<keyword evidence="4 8" id="KW-0067">ATP-binding</keyword>
<dbReference type="InterPro" id="IPR050220">
    <property type="entry name" value="Type_II_DNA_Topoisomerases"/>
</dbReference>
<sequence length="896" mass="98135">MTDFAKEVLHINLEDEMRRSYLDYAMSVIVGRALPDARDGLKPVHRRILWGMKEQSNDYNKPFKKSARIVGDVMGKYHPHGDSAIYDSIVRMAQPFSLRYPLIDGQGNFGSIDGDNPAAMRYTEIRMAKIAHEMVADIGEDTVDFQDNYDGSEQEPVVLPAKIPNLLVNGSAGIAVGMATNIPPHNLTEVIEGCLALIENPALDLAGLMKLIPAPDFPTAGLLLDAHELVNAYETGRGRVVLRSRTHFEEFGQNRQSIIITELPYQVNKANLLVSIGELVKEKKLEGISGIRDESDKDGMRVVIELKRDENAEVVLNNLFQLTQMQTAFSLNMVALDNGQPKRLGLKALLDIFLRHRREVVTRRSRYRLQEARKKAHIAEGLAIALANIDEMIELIKRSANTAAAKLGLMEKAWNPGLVTAMLERVDLASTRPVDLPAGLGLTEDGAGYKLSEAQATAILEMRLQKLTGLEQDAIREEFRGYIAKIIDLLDILGSEARLLSVVREELIEIRDNFGDNRRTEITGAALNMAHEDLVQPQDMVVTLSHAGYVKTVALSEYQAQRRGGRGKIAATTKDEDFLEKLWVSHTHDTLLCFSSHGKVYKLRVFELPEGSRGGRGRPFNNLLPLEEGEKVNAVLPIKSFGAEQSEASETGPFIFMVTRRGTVKKTALAAYANIRSNGLIAVDLRADDELIAVALTTGSDDVLLFSDAGRVIRFNESHVRPMGRGATGVRGMRLVRVAEAAEDEVGEGDEAAGDDSAALLPAAASIISMIVLEAGVDILSITEQGYGKRTPIEQFPVRGRGGMGVIAQAVTDKTGDLVAAIAVNDRHELMLITEGGNLIRTRSHEVRVAGRNTQGVRIMRPEPGDRIVGVDRFEPEAEAEGGNPGEPPAEPASSE</sequence>
<comment type="subunit">
    <text evidence="8">Heterotetramer, composed of two GyrA and two GyrB chains. In the heterotetramer, GyrA contains the active site tyrosine that forms a transient covalent intermediate with DNA, while GyrB binds cofactors and catalyzes ATP hydrolysis.</text>
</comment>
<feature type="active site" description="O-(5'-phospho-DNA)-tyrosine intermediate" evidence="8 9">
    <location>
        <position position="122"/>
    </location>
</feature>
<dbReference type="InterPro" id="IPR013758">
    <property type="entry name" value="Topo_IIA_A/C_ab"/>
</dbReference>
<gene>
    <name evidence="8 12" type="primary">gyrA</name>
    <name evidence="12" type="ORF">ED208_08765</name>
</gene>
<dbReference type="GO" id="GO:0034335">
    <property type="term" value="F:DNA negative supercoiling activity"/>
    <property type="evidence" value="ECO:0007669"/>
    <property type="project" value="UniProtKB-ARBA"/>
</dbReference>
<dbReference type="RefSeq" id="WP_123211664.1">
    <property type="nucleotide sequence ID" value="NZ_RJVO01000003.1"/>
</dbReference>
<dbReference type="Gene3D" id="2.120.10.90">
    <property type="entry name" value="DNA gyrase/topoisomerase IV, subunit A, C-terminal"/>
    <property type="match status" value="1"/>
</dbReference>
<dbReference type="HAMAP" id="MF_01897">
    <property type="entry name" value="GyrA"/>
    <property type="match status" value="1"/>
</dbReference>
<feature type="region of interest" description="Disordered" evidence="10">
    <location>
        <begin position="872"/>
        <end position="896"/>
    </location>
</feature>
<dbReference type="Pfam" id="PF00521">
    <property type="entry name" value="DNA_topoisoIV"/>
    <property type="match status" value="1"/>
</dbReference>
<evidence type="ECO:0000256" key="5">
    <source>
        <dbReference type="ARBA" id="ARBA00023029"/>
    </source>
</evidence>
<comment type="function">
    <text evidence="8">A type II topoisomerase that negatively supercoils closed circular double-stranded (ds) DNA in an ATP-dependent manner to modulate DNA topology and maintain chromosomes in an underwound state. Negative supercoiling favors strand separation, and DNA replication, transcription, recombination and repair, all of which involve strand separation. Also able to catalyze the interconversion of other topological isomers of dsDNA rings, including catenanes and knotted rings. Type II topoisomerases break and join 2 DNA strands simultaneously in an ATP-dependent manner.</text>
</comment>
<reference evidence="12 13" key="1">
    <citation type="submission" date="2018-10" db="EMBL/GenBank/DDBJ databases">
        <authorList>
            <person name="Chen W.-M."/>
        </authorList>
    </citation>
    <scope>NUCLEOTIDE SEQUENCE [LARGE SCALE GENOMIC DNA]</scope>
    <source>
        <strain evidence="12 13">THS-13</strain>
    </source>
</reference>
<dbReference type="Proteomes" id="UP000282106">
    <property type="component" value="Unassembled WGS sequence"/>
</dbReference>
<comment type="similarity">
    <text evidence="2 8">Belongs to the type II topoisomerase GyrA/ParC subunit family.</text>
</comment>
<evidence type="ECO:0000256" key="9">
    <source>
        <dbReference type="PROSITE-ProRule" id="PRU01384"/>
    </source>
</evidence>
<feature type="short sequence motif" description="GyrA-box" evidence="8">
    <location>
        <begin position="561"/>
        <end position="567"/>
    </location>
</feature>
<dbReference type="FunFam" id="3.90.199.10:FF:000001">
    <property type="entry name" value="DNA gyrase subunit A"/>
    <property type="match status" value="1"/>
</dbReference>
<dbReference type="NCBIfam" id="NF004043">
    <property type="entry name" value="PRK05560.1"/>
    <property type="match status" value="1"/>
</dbReference>
<dbReference type="InterPro" id="IPR013760">
    <property type="entry name" value="Topo_IIA-like_dom_sf"/>
</dbReference>
<dbReference type="InParanoid" id="A0A3N0VEN1"/>
<evidence type="ECO:0000256" key="2">
    <source>
        <dbReference type="ARBA" id="ARBA00008263"/>
    </source>
</evidence>
<evidence type="ECO:0000256" key="10">
    <source>
        <dbReference type="SAM" id="MobiDB-lite"/>
    </source>
</evidence>
<keyword evidence="13" id="KW-1185">Reference proteome</keyword>
<dbReference type="GO" id="GO:0009330">
    <property type="term" value="C:DNA topoisomerase type II (double strand cut, ATP-hydrolyzing) complex"/>
    <property type="evidence" value="ECO:0007669"/>
    <property type="project" value="TreeGrafter"/>
</dbReference>
<comment type="subcellular location">
    <subcellularLocation>
        <location evidence="8">Cytoplasm</location>
    </subcellularLocation>
</comment>
<evidence type="ECO:0000256" key="8">
    <source>
        <dbReference type="HAMAP-Rule" id="MF_01897"/>
    </source>
</evidence>
<dbReference type="SMART" id="SM00434">
    <property type="entry name" value="TOP4c"/>
    <property type="match status" value="1"/>
</dbReference>
<accession>A0A3N0VEN1</accession>
<keyword evidence="7 8" id="KW-0413">Isomerase</keyword>
<dbReference type="InterPro" id="IPR006691">
    <property type="entry name" value="GyrA/parC_rep"/>
</dbReference>
<name>A0A3N0VEN1_9GAMM</name>
<dbReference type="PROSITE" id="PS52040">
    <property type="entry name" value="TOPO_IIA"/>
    <property type="match status" value="1"/>
</dbReference>
<feature type="compositionally biased region" description="Pro residues" evidence="10">
    <location>
        <begin position="886"/>
        <end position="896"/>
    </location>
</feature>
<proteinExistence type="inferred from homology"/>
<comment type="catalytic activity">
    <reaction evidence="1 8 9">
        <text>ATP-dependent breakage, passage and rejoining of double-stranded DNA.</text>
        <dbReference type="EC" id="5.6.2.2"/>
    </reaction>
</comment>